<evidence type="ECO:0000313" key="1">
    <source>
        <dbReference type="EMBL" id="AST91856.1"/>
    </source>
</evidence>
<gene>
    <name evidence="1" type="ORF">BC6307_11495</name>
</gene>
<sequence length="68" mass="7789">MTVISNVKQTVATLKNIDAQLSHLAINSEEEKAKKVFHETMITIEEISNDLQMRVVEIETEEPQYKSN</sequence>
<name>A0A223KQZ7_9BACI</name>
<accession>A0A223KQZ7</accession>
<keyword evidence="2" id="KW-1185">Reference proteome</keyword>
<evidence type="ECO:0000313" key="2">
    <source>
        <dbReference type="Proteomes" id="UP000215224"/>
    </source>
</evidence>
<dbReference type="KEGG" id="bcoh:BC6307_11495"/>
<dbReference type="EMBL" id="CP018866">
    <property type="protein sequence ID" value="AST91856.1"/>
    <property type="molecule type" value="Genomic_DNA"/>
</dbReference>
<dbReference type="Proteomes" id="UP000215224">
    <property type="component" value="Chromosome"/>
</dbReference>
<evidence type="ECO:0008006" key="3">
    <source>
        <dbReference type="Google" id="ProtNLM"/>
    </source>
</evidence>
<dbReference type="Pfam" id="PF07870">
    <property type="entry name" value="DUF1657"/>
    <property type="match status" value="1"/>
</dbReference>
<dbReference type="InterPro" id="IPR012452">
    <property type="entry name" value="DUF1657"/>
</dbReference>
<dbReference type="RefSeq" id="WP_066410941.1">
    <property type="nucleotide sequence ID" value="NZ_CP018866.1"/>
</dbReference>
<dbReference type="STRING" id="1314751.GCA_001591425_00174"/>
<protein>
    <recommendedName>
        <fullName evidence="3">DUF1657 domain-containing protein</fullName>
    </recommendedName>
</protein>
<organism evidence="1 2">
    <name type="scientific">Sutcliffiella cohnii</name>
    <dbReference type="NCBI Taxonomy" id="33932"/>
    <lineage>
        <taxon>Bacteria</taxon>
        <taxon>Bacillati</taxon>
        <taxon>Bacillota</taxon>
        <taxon>Bacilli</taxon>
        <taxon>Bacillales</taxon>
        <taxon>Bacillaceae</taxon>
        <taxon>Sutcliffiella</taxon>
    </lineage>
</organism>
<reference evidence="1 2" key="1">
    <citation type="submission" date="2016-12" db="EMBL/GenBank/DDBJ databases">
        <title>The whole genome sequencing and assembly of Bacillus cohnii DSM 6307T strain.</title>
        <authorList>
            <person name="Lee Y.-J."/>
            <person name="Yi H."/>
            <person name="Bahn Y.-S."/>
            <person name="Kim J.F."/>
            <person name="Lee D.-W."/>
        </authorList>
    </citation>
    <scope>NUCLEOTIDE SEQUENCE [LARGE SCALE GENOMIC DNA]</scope>
    <source>
        <strain evidence="1 2">DSM 6307</strain>
    </source>
</reference>
<proteinExistence type="predicted"/>
<dbReference type="AlphaFoldDB" id="A0A223KQZ7"/>